<proteinExistence type="predicted"/>
<dbReference type="Proteomes" id="UP000789405">
    <property type="component" value="Unassembled WGS sequence"/>
</dbReference>
<dbReference type="Gene3D" id="2.40.70.10">
    <property type="entry name" value="Acid Proteases"/>
    <property type="match status" value="1"/>
</dbReference>
<accession>A0A9N9HQK4</accession>
<dbReference type="AlphaFoldDB" id="A0A9N9HQK4"/>
<sequence>MVWKMVKINGEFAEASIKVSSSINKISIKYVKKRGLTWKCLNKINSGCMDDGFIGYIHGVEVDVKGVKAVQKFYIKCGLLSDIVLGMLWIVKTRCSFAWKDEKCHYTIESGNKKATFVIFDENIQDEYVMDRGNMIKNDAQRGNEFVDIRCVKGDLSKDDDINDEEKKKGIINIKMNFDESNRIGKTNVENIPEVYYRNNDKKELYDEIERL</sequence>
<name>A0A9N9HQK4_9GLOM</name>
<keyword evidence="2" id="KW-1185">Reference proteome</keyword>
<dbReference type="OrthoDB" id="2430780at2759"/>
<dbReference type="InterPro" id="IPR021109">
    <property type="entry name" value="Peptidase_aspartic_dom_sf"/>
</dbReference>
<evidence type="ECO:0000313" key="2">
    <source>
        <dbReference type="Proteomes" id="UP000789405"/>
    </source>
</evidence>
<protein>
    <submittedName>
        <fullName evidence="1">9371_t:CDS:1</fullName>
    </submittedName>
</protein>
<dbReference type="EMBL" id="CAJVPY010008809">
    <property type="protein sequence ID" value="CAG8700903.1"/>
    <property type="molecule type" value="Genomic_DNA"/>
</dbReference>
<organism evidence="1 2">
    <name type="scientific">Dentiscutata erythropus</name>
    <dbReference type="NCBI Taxonomy" id="1348616"/>
    <lineage>
        <taxon>Eukaryota</taxon>
        <taxon>Fungi</taxon>
        <taxon>Fungi incertae sedis</taxon>
        <taxon>Mucoromycota</taxon>
        <taxon>Glomeromycotina</taxon>
        <taxon>Glomeromycetes</taxon>
        <taxon>Diversisporales</taxon>
        <taxon>Gigasporaceae</taxon>
        <taxon>Dentiscutata</taxon>
    </lineage>
</organism>
<evidence type="ECO:0000313" key="1">
    <source>
        <dbReference type="EMBL" id="CAG8700903.1"/>
    </source>
</evidence>
<reference evidence="1" key="1">
    <citation type="submission" date="2021-06" db="EMBL/GenBank/DDBJ databases">
        <authorList>
            <person name="Kallberg Y."/>
            <person name="Tangrot J."/>
            <person name="Rosling A."/>
        </authorList>
    </citation>
    <scope>NUCLEOTIDE SEQUENCE</scope>
    <source>
        <strain evidence="1">MA453B</strain>
    </source>
</reference>
<gene>
    <name evidence="1" type="ORF">DERYTH_LOCUS12980</name>
</gene>
<comment type="caution">
    <text evidence="1">The sequence shown here is derived from an EMBL/GenBank/DDBJ whole genome shotgun (WGS) entry which is preliminary data.</text>
</comment>